<gene>
    <name evidence="2" type="ORF">NCTC5386_01545</name>
</gene>
<reference evidence="2 3" key="1">
    <citation type="submission" date="2019-05" db="EMBL/GenBank/DDBJ databases">
        <authorList>
            <consortium name="Pathogen Informatics"/>
        </authorList>
    </citation>
    <scope>NUCLEOTIDE SEQUENCE [LARGE SCALE GENOMIC DNA]</scope>
    <source>
        <strain evidence="2 3">NCTC5386</strain>
    </source>
</reference>
<accession>A0A4U9XUW2</accession>
<protein>
    <submittedName>
        <fullName evidence="2">Uncharacterized protein</fullName>
    </submittedName>
</protein>
<keyword evidence="1" id="KW-0812">Transmembrane</keyword>
<feature type="transmembrane region" description="Helical" evidence="1">
    <location>
        <begin position="32"/>
        <end position="53"/>
    </location>
</feature>
<proteinExistence type="predicted"/>
<dbReference type="Pfam" id="PF19391">
    <property type="entry name" value="DUF5966"/>
    <property type="match status" value="1"/>
</dbReference>
<keyword evidence="1" id="KW-0472">Membrane</keyword>
<evidence type="ECO:0000256" key="1">
    <source>
        <dbReference type="SAM" id="Phobius"/>
    </source>
</evidence>
<name>A0A4U9XUW2_9STRE</name>
<dbReference type="RefSeq" id="WP_077323136.1">
    <property type="nucleotide sequence ID" value="NZ_CABEHT010000001.1"/>
</dbReference>
<organism evidence="2 3">
    <name type="scientific">Streptococcus pseudoporcinus</name>
    <dbReference type="NCBI Taxonomy" id="361101"/>
    <lineage>
        <taxon>Bacteria</taxon>
        <taxon>Bacillati</taxon>
        <taxon>Bacillota</taxon>
        <taxon>Bacilli</taxon>
        <taxon>Lactobacillales</taxon>
        <taxon>Streptococcaceae</taxon>
        <taxon>Streptococcus</taxon>
    </lineage>
</organism>
<dbReference type="AlphaFoldDB" id="A0A4U9XUW2"/>
<sequence length="99" mass="10994">MFEELGQIILILIAIGGILLLLYRLFLAATGLLLIGGGLFLAFMEVYGLYLLFTETSLFVSEFQTDGWLSFPTFFVGINILLAGLLVKKLSTMFTRHLA</sequence>
<dbReference type="InterPro" id="IPR046010">
    <property type="entry name" value="DUF5966"/>
</dbReference>
<dbReference type="Proteomes" id="UP000394068">
    <property type="component" value="Unassembled WGS sequence"/>
</dbReference>
<dbReference type="EMBL" id="CABEHT010000001">
    <property type="protein sequence ID" value="VTS17179.1"/>
    <property type="molecule type" value="Genomic_DNA"/>
</dbReference>
<evidence type="ECO:0000313" key="2">
    <source>
        <dbReference type="EMBL" id="VTS17179.1"/>
    </source>
</evidence>
<feature type="transmembrane region" description="Helical" evidence="1">
    <location>
        <begin position="6"/>
        <end position="25"/>
    </location>
</feature>
<feature type="transmembrane region" description="Helical" evidence="1">
    <location>
        <begin position="68"/>
        <end position="87"/>
    </location>
</feature>
<evidence type="ECO:0000313" key="3">
    <source>
        <dbReference type="Proteomes" id="UP000394068"/>
    </source>
</evidence>
<keyword evidence="1" id="KW-1133">Transmembrane helix</keyword>